<evidence type="ECO:0000313" key="3">
    <source>
        <dbReference type="EMBL" id="GAA3832934.1"/>
    </source>
</evidence>
<dbReference type="PANTHER" id="PTHR43037:SF1">
    <property type="entry name" value="BLL1128 PROTEIN"/>
    <property type="match status" value="1"/>
</dbReference>
<accession>A0ABP7J3B6</accession>
<proteinExistence type="predicted"/>
<dbReference type="PANTHER" id="PTHR43037">
    <property type="entry name" value="UNNAMED PRODUCT-RELATED"/>
    <property type="match status" value="1"/>
</dbReference>
<evidence type="ECO:0000256" key="1">
    <source>
        <dbReference type="ARBA" id="ARBA00022729"/>
    </source>
</evidence>
<dbReference type="InterPro" id="IPR050955">
    <property type="entry name" value="Plant_Biomass_Hydrol_Est"/>
</dbReference>
<name>A0ABP7J3B6_9ACTN</name>
<keyword evidence="4" id="KW-1185">Reference proteome</keyword>
<sequence>MKRFLYSSLTLLVAVLSAVVVTQFTAGRAGAASLTRITGFGSNPGGLNMWLYRPDGLPGNAPLVVAMHGCTQTANDYYANSGWKKYADLHHFAVVFPERIDSAAFPSNCFQWFQESHITRGQGQALSVAQMVGHATRTYQLDATRVYVTGLSAGGAMAAVMLATYPDLFTAGSIVSGLPYRCSPPASTSTCQYSGVDKTPAAWGDLVRNAYPGYTGRRPRVAIWHGQSDAVVVPKNGIELRDQWTNVLGVSQTPVSSESLPAGTTLEKYGADMVRLYKIAGAGHGTPVDPGTAADQCGTAGAYFLDSICSAYRDTRFFGLDGSVVPPTGTPTPTPTISPTVAPVCVTASNYAHTTAGRAHQSGGYTYANGSNDSMGLWNTFTIHTLKQTGPGYWIVADGQCA</sequence>
<protein>
    <submittedName>
        <fullName evidence="3">PHB depolymerase family esterase</fullName>
    </submittedName>
</protein>
<dbReference type="SUPFAM" id="SSF53474">
    <property type="entry name" value="alpha/beta-Hydrolases"/>
    <property type="match status" value="2"/>
</dbReference>
<dbReference type="EMBL" id="BAAAZR010000032">
    <property type="protein sequence ID" value="GAA3832934.1"/>
    <property type="molecule type" value="Genomic_DNA"/>
</dbReference>
<dbReference type="Pfam" id="PF10503">
    <property type="entry name" value="Esterase_PHB"/>
    <property type="match status" value="1"/>
</dbReference>
<keyword evidence="1" id="KW-0732">Signal</keyword>
<dbReference type="Proteomes" id="UP001500888">
    <property type="component" value="Unassembled WGS sequence"/>
</dbReference>
<gene>
    <name evidence="3" type="ORF">GCM10022226_62730</name>
</gene>
<reference evidence="4" key="1">
    <citation type="journal article" date="2019" name="Int. J. Syst. Evol. Microbiol.">
        <title>The Global Catalogue of Microorganisms (GCM) 10K type strain sequencing project: providing services to taxonomists for standard genome sequencing and annotation.</title>
        <authorList>
            <consortium name="The Broad Institute Genomics Platform"/>
            <consortium name="The Broad Institute Genome Sequencing Center for Infectious Disease"/>
            <person name="Wu L."/>
            <person name="Ma J."/>
        </authorList>
    </citation>
    <scope>NUCLEOTIDE SEQUENCE [LARGE SCALE GENOMIC DNA]</scope>
    <source>
        <strain evidence="4">JCM 16908</strain>
    </source>
</reference>
<dbReference type="RefSeq" id="WP_344948412.1">
    <property type="nucleotide sequence ID" value="NZ_BAAAZR010000032.1"/>
</dbReference>
<evidence type="ECO:0000313" key="4">
    <source>
        <dbReference type="Proteomes" id="UP001500888"/>
    </source>
</evidence>
<keyword evidence="2" id="KW-0378">Hydrolase</keyword>
<evidence type="ECO:0000256" key="2">
    <source>
        <dbReference type="ARBA" id="ARBA00022801"/>
    </source>
</evidence>
<dbReference type="NCBIfam" id="TIGR01840">
    <property type="entry name" value="esterase_phb"/>
    <property type="match status" value="1"/>
</dbReference>
<dbReference type="Gene3D" id="3.40.50.1820">
    <property type="entry name" value="alpha/beta hydrolase"/>
    <property type="match status" value="1"/>
</dbReference>
<comment type="caution">
    <text evidence="3">The sequence shown here is derived from an EMBL/GenBank/DDBJ whole genome shotgun (WGS) entry which is preliminary data.</text>
</comment>
<dbReference type="InterPro" id="IPR029058">
    <property type="entry name" value="AB_hydrolase_fold"/>
</dbReference>
<organism evidence="3 4">
    <name type="scientific">Sphaerisporangium flaviroseum</name>
    <dbReference type="NCBI Taxonomy" id="509199"/>
    <lineage>
        <taxon>Bacteria</taxon>
        <taxon>Bacillati</taxon>
        <taxon>Actinomycetota</taxon>
        <taxon>Actinomycetes</taxon>
        <taxon>Streptosporangiales</taxon>
        <taxon>Streptosporangiaceae</taxon>
        <taxon>Sphaerisporangium</taxon>
    </lineage>
</organism>
<dbReference type="InterPro" id="IPR010126">
    <property type="entry name" value="Esterase_phb"/>
</dbReference>